<dbReference type="OrthoDB" id="4320909at2"/>
<feature type="compositionally biased region" description="Acidic residues" evidence="1">
    <location>
        <begin position="94"/>
        <end position="104"/>
    </location>
</feature>
<comment type="caution">
    <text evidence="2">The sequence shown here is derived from an EMBL/GenBank/DDBJ whole genome shotgun (WGS) entry which is preliminary data.</text>
</comment>
<reference evidence="2 3" key="1">
    <citation type="submission" date="2019-12" db="EMBL/GenBank/DDBJ databases">
        <title>Whole genome shotgun sequence of Streptomyces caniferus NBRC 15389.</title>
        <authorList>
            <person name="Ichikawa N."/>
            <person name="Kimura A."/>
            <person name="Kitahashi Y."/>
            <person name="Komaki H."/>
            <person name="Tamura T."/>
        </authorList>
    </citation>
    <scope>NUCLEOTIDE SEQUENCE [LARGE SCALE GENOMIC DNA]</scope>
    <source>
        <strain evidence="2 3">NBRC 15389</strain>
    </source>
</reference>
<dbReference type="EMBL" id="BLIN01000002">
    <property type="protein sequence ID" value="GFE05030.1"/>
    <property type="molecule type" value="Genomic_DNA"/>
</dbReference>
<accession>A0A640S1J7</accession>
<gene>
    <name evidence="2" type="ORF">Scani_12980</name>
</gene>
<proteinExistence type="predicted"/>
<organism evidence="2 3">
    <name type="scientific">Streptomyces caniferus</name>
    <dbReference type="NCBI Taxonomy" id="285557"/>
    <lineage>
        <taxon>Bacteria</taxon>
        <taxon>Bacillati</taxon>
        <taxon>Actinomycetota</taxon>
        <taxon>Actinomycetes</taxon>
        <taxon>Kitasatosporales</taxon>
        <taxon>Streptomycetaceae</taxon>
        <taxon>Streptomyces</taxon>
    </lineage>
</organism>
<dbReference type="RefSeq" id="WP_159470796.1">
    <property type="nucleotide sequence ID" value="NZ_BAAATH010000003.1"/>
</dbReference>
<name>A0A640S1J7_9ACTN</name>
<evidence type="ECO:0000256" key="1">
    <source>
        <dbReference type="SAM" id="MobiDB-lite"/>
    </source>
</evidence>
<dbReference type="AlphaFoldDB" id="A0A640S1J7"/>
<feature type="region of interest" description="Disordered" evidence="1">
    <location>
        <begin position="86"/>
        <end position="125"/>
    </location>
</feature>
<evidence type="ECO:0000313" key="2">
    <source>
        <dbReference type="EMBL" id="GFE05030.1"/>
    </source>
</evidence>
<evidence type="ECO:0000313" key="3">
    <source>
        <dbReference type="Proteomes" id="UP000435837"/>
    </source>
</evidence>
<protein>
    <submittedName>
        <fullName evidence="2">Uncharacterized protein</fullName>
    </submittedName>
</protein>
<sequence>MAPMDAPRLLPWLSPDGKPCFLAGDGVGYVSQLADEMEAAQLDFAAELLEEACRVLDTRTWTPGEIHLLAVELTSTLTNVHRVAESRGARLPVPDDDAPDADEAPVDRGINGDGRGLRLPADAFG</sequence>
<dbReference type="Proteomes" id="UP000435837">
    <property type="component" value="Unassembled WGS sequence"/>
</dbReference>